<dbReference type="PANTHER" id="PTHR10272:SF0">
    <property type="entry name" value="PLATELET-ACTIVATING FACTOR ACETYLHYDROLASE"/>
    <property type="match status" value="1"/>
</dbReference>
<dbReference type="PIRSF" id="PIRSF018169">
    <property type="entry name" value="PAF_acetylhydrolase"/>
    <property type="match status" value="1"/>
</dbReference>
<dbReference type="InParanoid" id="A0A067RJZ7"/>
<dbReference type="Gene3D" id="3.40.50.1820">
    <property type="entry name" value="alpha/beta hydrolase"/>
    <property type="match status" value="1"/>
</dbReference>
<reference evidence="7 8" key="1">
    <citation type="journal article" date="2014" name="Nat. Commun.">
        <title>Molecular traces of alternative social organization in a termite genome.</title>
        <authorList>
            <person name="Terrapon N."/>
            <person name="Li C."/>
            <person name="Robertson H.M."/>
            <person name="Ji L."/>
            <person name="Meng X."/>
            <person name="Booth W."/>
            <person name="Chen Z."/>
            <person name="Childers C.P."/>
            <person name="Glastad K.M."/>
            <person name="Gokhale K."/>
            <person name="Gowin J."/>
            <person name="Gronenberg W."/>
            <person name="Hermansen R.A."/>
            <person name="Hu H."/>
            <person name="Hunt B.G."/>
            <person name="Huylmans A.K."/>
            <person name="Khalil S.M."/>
            <person name="Mitchell R.D."/>
            <person name="Munoz-Torres M.C."/>
            <person name="Mustard J.A."/>
            <person name="Pan H."/>
            <person name="Reese J.T."/>
            <person name="Scharf M.E."/>
            <person name="Sun F."/>
            <person name="Vogel H."/>
            <person name="Xiao J."/>
            <person name="Yang W."/>
            <person name="Yang Z."/>
            <person name="Yang Z."/>
            <person name="Zhou J."/>
            <person name="Zhu J."/>
            <person name="Brent C.S."/>
            <person name="Elsik C.G."/>
            <person name="Goodisman M.A."/>
            <person name="Liberles D.A."/>
            <person name="Roe R.M."/>
            <person name="Vargo E.L."/>
            <person name="Vilcinskas A."/>
            <person name="Wang J."/>
            <person name="Bornberg-Bauer E."/>
            <person name="Korb J."/>
            <person name="Zhang G."/>
            <person name="Liebig J."/>
        </authorList>
    </citation>
    <scope>NUCLEOTIDE SEQUENCE [LARGE SCALE GENOMIC DNA]</scope>
    <source>
        <tissue evidence="7">Whole organism</tissue>
    </source>
</reference>
<dbReference type="OMA" id="GSVHHNF"/>
<evidence type="ECO:0000256" key="6">
    <source>
        <dbReference type="PIRSR" id="PIRSR018169-1"/>
    </source>
</evidence>
<accession>A0A067RJZ7</accession>
<dbReference type="PANTHER" id="PTHR10272">
    <property type="entry name" value="PLATELET-ACTIVATING FACTOR ACETYLHYDROLASE"/>
    <property type="match status" value="1"/>
</dbReference>
<dbReference type="Proteomes" id="UP000027135">
    <property type="component" value="Unassembled WGS sequence"/>
</dbReference>
<dbReference type="GO" id="GO:0003847">
    <property type="term" value="F:1-alkyl-2-acetylglycerophosphocholine esterase activity"/>
    <property type="evidence" value="ECO:0007669"/>
    <property type="project" value="UniProtKB-UniRule"/>
</dbReference>
<dbReference type="STRING" id="136037.A0A067RJZ7"/>
<keyword evidence="8" id="KW-1185">Reference proteome</keyword>
<dbReference type="AlphaFoldDB" id="A0A067RJZ7"/>
<dbReference type="EC" id="3.1.1.47" evidence="1 5"/>
<evidence type="ECO:0000313" key="7">
    <source>
        <dbReference type="EMBL" id="KDR24156.1"/>
    </source>
</evidence>
<sequence length="391" mass="44410">MLSGRVLNNSIRMRLELGPIVPGCSDLMTEFSRDGCFIRLFYPTSLSHIKKHSARWIPWLADDMYFEGFARVLQIWKFLIKFVVWLLAGNCHIPAVWNADVKQEGGKLPVVVFSHGLGATRFFYSSVCVELASHGFVVAAVEHRDKSASASYYYKSEDGYTDVTPTWMKFKVIGLGPGHYAARKKQVTKRVQECRKVIDILEKLNSGIYIENVLGRDFKLGQFKDRLNLTSLTMMGHSFGGATALLTLGCDCRLKFGVILDPWMFSLKEELDLPNIIKQPLLFVNTETFHVATNFNAVKRYTDSTPDECGKRTVFTIKGTTHESQADTPHLVGYWLNWKMKKLPPVIASRINNHLILDFLQKNIGLNHELDTSFLTAHAESVIEGIIEWRQ</sequence>
<feature type="active site" description="Nucleophile" evidence="6">
    <location>
        <position position="238"/>
    </location>
</feature>
<evidence type="ECO:0000256" key="5">
    <source>
        <dbReference type="PIRNR" id="PIRNR018169"/>
    </source>
</evidence>
<dbReference type="GO" id="GO:0016042">
    <property type="term" value="P:lipid catabolic process"/>
    <property type="evidence" value="ECO:0007669"/>
    <property type="project" value="UniProtKB-KW"/>
</dbReference>
<keyword evidence="2 5" id="KW-0378">Hydrolase</keyword>
<proteinExistence type="predicted"/>
<evidence type="ECO:0000256" key="4">
    <source>
        <dbReference type="ARBA" id="ARBA00023098"/>
    </source>
</evidence>
<feature type="active site" description="Charge relay system" evidence="6">
    <location>
        <position position="322"/>
    </location>
</feature>
<dbReference type="SUPFAM" id="SSF53474">
    <property type="entry name" value="alpha/beta-Hydrolases"/>
    <property type="match status" value="1"/>
</dbReference>
<dbReference type="OrthoDB" id="2363873at2759"/>
<gene>
    <name evidence="7" type="ORF">L798_08985</name>
</gene>
<comment type="catalytic activity">
    <reaction evidence="5">
        <text>a 1-O-alkyl-2-acetyl-sn-glycero-3-phosphocholine + H2O = a 1-O-alkyl-sn-glycero-3-phosphocholine + acetate + H(+)</text>
        <dbReference type="Rhea" id="RHEA:17777"/>
        <dbReference type="ChEBI" id="CHEBI:15377"/>
        <dbReference type="ChEBI" id="CHEBI:15378"/>
        <dbReference type="ChEBI" id="CHEBI:30089"/>
        <dbReference type="ChEBI" id="CHEBI:30909"/>
        <dbReference type="ChEBI" id="CHEBI:36707"/>
        <dbReference type="EC" id="3.1.1.47"/>
    </reaction>
</comment>
<evidence type="ECO:0000256" key="1">
    <source>
        <dbReference type="ARBA" id="ARBA00013201"/>
    </source>
</evidence>
<name>A0A067RJZ7_ZOONE</name>
<organism evidence="7 8">
    <name type="scientific">Zootermopsis nevadensis</name>
    <name type="common">Dampwood termite</name>
    <dbReference type="NCBI Taxonomy" id="136037"/>
    <lineage>
        <taxon>Eukaryota</taxon>
        <taxon>Metazoa</taxon>
        <taxon>Ecdysozoa</taxon>
        <taxon>Arthropoda</taxon>
        <taxon>Hexapoda</taxon>
        <taxon>Insecta</taxon>
        <taxon>Pterygota</taxon>
        <taxon>Neoptera</taxon>
        <taxon>Polyneoptera</taxon>
        <taxon>Dictyoptera</taxon>
        <taxon>Blattodea</taxon>
        <taxon>Blattoidea</taxon>
        <taxon>Termitoidae</taxon>
        <taxon>Termopsidae</taxon>
        <taxon>Zootermopsis</taxon>
    </lineage>
</organism>
<dbReference type="InterPro" id="IPR016715">
    <property type="entry name" value="PAF_acetylhydro_eukaryote"/>
</dbReference>
<feature type="active site" description="Charge relay system" evidence="6">
    <location>
        <position position="261"/>
    </location>
</feature>
<dbReference type="InterPro" id="IPR029058">
    <property type="entry name" value="AB_hydrolase_fold"/>
</dbReference>
<protein>
    <recommendedName>
        <fullName evidence="1 5">1-alkyl-2-acetylglycerophosphocholine esterase</fullName>
        <ecNumber evidence="1 5">3.1.1.47</ecNumber>
    </recommendedName>
</protein>
<dbReference type="Pfam" id="PF03403">
    <property type="entry name" value="PAF-AH_p_II"/>
    <property type="match status" value="1"/>
</dbReference>
<keyword evidence="3 5" id="KW-0442">Lipid degradation</keyword>
<evidence type="ECO:0000313" key="8">
    <source>
        <dbReference type="Proteomes" id="UP000027135"/>
    </source>
</evidence>
<evidence type="ECO:0000256" key="2">
    <source>
        <dbReference type="ARBA" id="ARBA00022801"/>
    </source>
</evidence>
<dbReference type="EMBL" id="KK852425">
    <property type="protein sequence ID" value="KDR24156.1"/>
    <property type="molecule type" value="Genomic_DNA"/>
</dbReference>
<keyword evidence="4 5" id="KW-0443">Lipid metabolism</keyword>
<dbReference type="eggNOG" id="KOG3847">
    <property type="taxonomic scope" value="Eukaryota"/>
</dbReference>
<evidence type="ECO:0000256" key="3">
    <source>
        <dbReference type="ARBA" id="ARBA00022963"/>
    </source>
</evidence>